<dbReference type="EMBL" id="BARU01002114">
    <property type="protein sequence ID" value="GAH24305.1"/>
    <property type="molecule type" value="Genomic_DNA"/>
</dbReference>
<dbReference type="SUPFAM" id="SSF56574">
    <property type="entry name" value="Serpins"/>
    <property type="match status" value="1"/>
</dbReference>
<evidence type="ECO:0000313" key="2">
    <source>
        <dbReference type="EMBL" id="GAH24305.1"/>
    </source>
</evidence>
<protein>
    <recommendedName>
        <fullName evidence="1">Serpin domain-containing protein</fullName>
    </recommendedName>
</protein>
<dbReference type="PANTHER" id="PTHR11461">
    <property type="entry name" value="SERINE PROTEASE INHIBITOR, SERPIN"/>
    <property type="match status" value="1"/>
</dbReference>
<dbReference type="Gene3D" id="2.30.39.10">
    <property type="entry name" value="Alpha-1-antitrypsin, domain 1"/>
    <property type="match status" value="1"/>
</dbReference>
<dbReference type="GO" id="GO:0004867">
    <property type="term" value="F:serine-type endopeptidase inhibitor activity"/>
    <property type="evidence" value="ECO:0007669"/>
    <property type="project" value="InterPro"/>
</dbReference>
<gene>
    <name evidence="2" type="ORF">S03H2_05147</name>
</gene>
<dbReference type="AlphaFoldDB" id="X1EVG6"/>
<dbReference type="PANTHER" id="PTHR11461:SF211">
    <property type="entry name" value="GH10112P-RELATED"/>
    <property type="match status" value="1"/>
</dbReference>
<dbReference type="Gene3D" id="3.30.497.10">
    <property type="entry name" value="Antithrombin, subunit I, domain 2"/>
    <property type="match status" value="1"/>
</dbReference>
<accession>X1EVG6</accession>
<dbReference type="Pfam" id="PF00079">
    <property type="entry name" value="Serpin"/>
    <property type="match status" value="1"/>
</dbReference>
<reference evidence="2" key="1">
    <citation type="journal article" date="2014" name="Front. Microbiol.">
        <title>High frequency of phylogenetically diverse reductive dehalogenase-homologous genes in deep subseafloor sedimentary metagenomes.</title>
        <authorList>
            <person name="Kawai M."/>
            <person name="Futagami T."/>
            <person name="Toyoda A."/>
            <person name="Takaki Y."/>
            <person name="Nishi S."/>
            <person name="Hori S."/>
            <person name="Arai W."/>
            <person name="Tsubouchi T."/>
            <person name="Morono Y."/>
            <person name="Uchiyama I."/>
            <person name="Ito T."/>
            <person name="Fujiyama A."/>
            <person name="Inagaki F."/>
            <person name="Takami H."/>
        </authorList>
    </citation>
    <scope>NUCLEOTIDE SEQUENCE</scope>
    <source>
        <strain evidence="2">Expedition CK06-06</strain>
    </source>
</reference>
<comment type="caution">
    <text evidence="2">The sequence shown here is derived from an EMBL/GenBank/DDBJ whole genome shotgun (WGS) entry which is preliminary data.</text>
</comment>
<dbReference type="InterPro" id="IPR042185">
    <property type="entry name" value="Serpin_sf_2"/>
</dbReference>
<feature type="non-terminal residue" evidence="2">
    <location>
        <position position="141"/>
    </location>
</feature>
<evidence type="ECO:0000259" key="1">
    <source>
        <dbReference type="Pfam" id="PF00079"/>
    </source>
</evidence>
<dbReference type="InterPro" id="IPR023796">
    <property type="entry name" value="Serpin_dom"/>
</dbReference>
<dbReference type="InterPro" id="IPR000215">
    <property type="entry name" value="Serpin_fam"/>
</dbReference>
<dbReference type="InterPro" id="IPR042178">
    <property type="entry name" value="Serpin_sf_1"/>
</dbReference>
<proteinExistence type="predicted"/>
<dbReference type="GO" id="GO:0005615">
    <property type="term" value="C:extracellular space"/>
    <property type="evidence" value="ECO:0007669"/>
    <property type="project" value="InterPro"/>
</dbReference>
<sequence length="141" mass="16394">MDTINGWIEEETRGKIDKMLSEIPADAVMYLINAIYFKGNWTYPFDENLTGDDDFYLIDGTTKKVPMMSQQENFGYYKGDNFSGVKLPYGQEKMAMYIILPDEGVNLDSVIESLDTDRWKDILESFSSKKVYISMPRYKME</sequence>
<name>X1EVG6_9ZZZZ</name>
<dbReference type="InterPro" id="IPR036186">
    <property type="entry name" value="Serpin_sf"/>
</dbReference>
<organism evidence="2">
    <name type="scientific">marine sediment metagenome</name>
    <dbReference type="NCBI Taxonomy" id="412755"/>
    <lineage>
        <taxon>unclassified sequences</taxon>
        <taxon>metagenomes</taxon>
        <taxon>ecological metagenomes</taxon>
    </lineage>
</organism>
<feature type="domain" description="Serpin" evidence="1">
    <location>
        <begin position="2"/>
        <end position="141"/>
    </location>
</feature>